<proteinExistence type="predicted"/>
<keyword evidence="2" id="KW-1185">Reference proteome</keyword>
<dbReference type="PIRSF" id="PIRSF010372">
    <property type="entry name" value="PaiB"/>
    <property type="match status" value="1"/>
</dbReference>
<organism evidence="1 2">
    <name type="scientific">Xanthomarina gelatinilytica</name>
    <dbReference type="NCBI Taxonomy" id="1137281"/>
    <lineage>
        <taxon>Bacteria</taxon>
        <taxon>Pseudomonadati</taxon>
        <taxon>Bacteroidota</taxon>
        <taxon>Flavobacteriia</taxon>
        <taxon>Flavobacteriales</taxon>
        <taxon>Flavobacteriaceae</taxon>
        <taxon>Xanthomarina</taxon>
    </lineage>
</organism>
<reference evidence="1 2" key="1">
    <citation type="submission" date="2012-12" db="EMBL/GenBank/DDBJ databases">
        <title>Genome assembly of Formosa sp. AK20.</title>
        <authorList>
            <person name="Kumar R."/>
            <person name="Khatri I."/>
            <person name="Vaidya B."/>
            <person name="Subramanian S."/>
            <person name="Pinnaka A."/>
        </authorList>
    </citation>
    <scope>NUCLEOTIDE SEQUENCE [LARGE SCALE GENOMIC DNA]</scope>
    <source>
        <strain evidence="1 2">AK20</strain>
    </source>
</reference>
<name>M7MY89_9FLAO</name>
<dbReference type="SUPFAM" id="SSF50475">
    <property type="entry name" value="FMN-binding split barrel"/>
    <property type="match status" value="1"/>
</dbReference>
<dbReference type="Proteomes" id="UP000012024">
    <property type="component" value="Unassembled WGS sequence"/>
</dbReference>
<dbReference type="Pfam" id="PF04299">
    <property type="entry name" value="FMN_bind_2"/>
    <property type="match status" value="1"/>
</dbReference>
<dbReference type="PANTHER" id="PTHR35802">
    <property type="entry name" value="PROTEASE SYNTHASE AND SPORULATION PROTEIN PAI 2"/>
    <property type="match status" value="1"/>
</dbReference>
<dbReference type="AlphaFoldDB" id="M7MY89"/>
<dbReference type="eggNOG" id="COG2808">
    <property type="taxonomic scope" value="Bacteria"/>
</dbReference>
<dbReference type="PATRIC" id="fig|1137281.3.peg.2165"/>
<gene>
    <name evidence="1" type="ORF">D778_00732</name>
</gene>
<evidence type="ECO:0000313" key="2">
    <source>
        <dbReference type="Proteomes" id="UP000012024"/>
    </source>
</evidence>
<evidence type="ECO:0000313" key="1">
    <source>
        <dbReference type="EMBL" id="EMQ94449.1"/>
    </source>
</evidence>
<dbReference type="InterPro" id="IPR012349">
    <property type="entry name" value="Split_barrel_FMN-bd"/>
</dbReference>
<comment type="caution">
    <text evidence="1">The sequence shown here is derived from an EMBL/GenBank/DDBJ whole genome shotgun (WGS) entry which is preliminary data.</text>
</comment>
<dbReference type="EMBL" id="ANLA01000016">
    <property type="protein sequence ID" value="EMQ94449.1"/>
    <property type="molecule type" value="Genomic_DNA"/>
</dbReference>
<dbReference type="InterPro" id="IPR007396">
    <property type="entry name" value="TR_PAI2-type"/>
</dbReference>
<dbReference type="Gene3D" id="2.30.110.10">
    <property type="entry name" value="Electron Transport, Fmn-binding Protein, Chain A"/>
    <property type="match status" value="1"/>
</dbReference>
<sequence>MMALFPASNKDKYCNFINQKKNHLYKTLQFLLSYPPKHHQNHNRQQLIDVMKSYPLATVISINNHEPVITHLPLIYEAGKLIGHLDKNNPHANLLKNDLPVTLIFSGPQCYISPSIYTTTQLPTWNYIKVQITGRAKEITNPETIKQSMVAMTEFLEAPMHKYVLDMNNDKMEQFIPYVVGFEIEILSWEGKFKLSQDKKPQDIENAKAELIRANQENIKAFLDRIV</sequence>
<protein>
    <submittedName>
        <fullName evidence="1">Negative transcriptional regulator</fullName>
    </submittedName>
</protein>
<accession>M7MY89</accession>
<dbReference type="PANTHER" id="PTHR35802:SF1">
    <property type="entry name" value="PROTEASE SYNTHASE AND SPORULATION PROTEIN PAI 2"/>
    <property type="match status" value="1"/>
</dbReference>